<evidence type="ECO:0000313" key="3">
    <source>
        <dbReference type="EMBL" id="ACR13338.1"/>
    </source>
</evidence>
<dbReference type="AlphaFoldDB" id="C5BN29"/>
<dbReference type="HOGENOM" id="CLU_036110_0_1_6"/>
<organism evidence="3 4">
    <name type="scientific">Teredinibacter turnerae (strain ATCC 39867 / T7901)</name>
    <dbReference type="NCBI Taxonomy" id="377629"/>
    <lineage>
        <taxon>Bacteria</taxon>
        <taxon>Pseudomonadati</taxon>
        <taxon>Pseudomonadota</taxon>
        <taxon>Gammaproteobacteria</taxon>
        <taxon>Cellvibrionales</taxon>
        <taxon>Cellvibrionaceae</taxon>
        <taxon>Teredinibacter</taxon>
    </lineage>
</organism>
<dbReference type="InterPro" id="IPR051262">
    <property type="entry name" value="SMP-30/CGR1_Lactonase"/>
</dbReference>
<keyword evidence="1" id="KW-0378">Hydrolase</keyword>
<protein>
    <submittedName>
        <fullName evidence="3">Gluconolaconase domain protein</fullName>
    </submittedName>
</protein>
<dbReference type="PANTHER" id="PTHR47572">
    <property type="entry name" value="LIPOPROTEIN-RELATED"/>
    <property type="match status" value="1"/>
</dbReference>
<name>C5BN29_TERTT</name>
<dbReference type="EMBL" id="CP001614">
    <property type="protein sequence ID" value="ACR13338.1"/>
    <property type="molecule type" value="Genomic_DNA"/>
</dbReference>
<dbReference type="Proteomes" id="UP000009080">
    <property type="component" value="Chromosome"/>
</dbReference>
<dbReference type="eggNOG" id="COG3386">
    <property type="taxonomic scope" value="Bacteria"/>
</dbReference>
<evidence type="ECO:0000259" key="2">
    <source>
        <dbReference type="Pfam" id="PF08450"/>
    </source>
</evidence>
<dbReference type="Gene3D" id="2.120.10.30">
    <property type="entry name" value="TolB, C-terminal domain"/>
    <property type="match status" value="1"/>
</dbReference>
<dbReference type="STRING" id="377629.TERTU_0525"/>
<evidence type="ECO:0000313" key="4">
    <source>
        <dbReference type="Proteomes" id="UP000009080"/>
    </source>
</evidence>
<reference evidence="3 4" key="1">
    <citation type="journal article" date="2009" name="PLoS ONE">
        <title>The complete genome of Teredinibacter turnerae T7901: an intracellular endosymbiont of marine wood-boring bivalves (shipworms).</title>
        <authorList>
            <person name="Yang J.C."/>
            <person name="Madupu R."/>
            <person name="Durkin A.S."/>
            <person name="Ekborg N.A."/>
            <person name="Pedamallu C.S."/>
            <person name="Hostetler J.B."/>
            <person name="Radune D."/>
            <person name="Toms B.S."/>
            <person name="Henrissat B."/>
            <person name="Coutinho P.M."/>
            <person name="Schwarz S."/>
            <person name="Field L."/>
            <person name="Trindade-Silva A.E."/>
            <person name="Soares C.A.G."/>
            <person name="Elshahawi S."/>
            <person name="Hanora A."/>
            <person name="Schmidt E.W."/>
            <person name="Haygood M.G."/>
            <person name="Posfai J."/>
            <person name="Benner J."/>
            <person name="Madinger C."/>
            <person name="Nove J."/>
            <person name="Anton B."/>
            <person name="Chaudhary K."/>
            <person name="Foster J."/>
            <person name="Holman A."/>
            <person name="Kumar S."/>
            <person name="Lessard P.A."/>
            <person name="Luyten Y.A."/>
            <person name="Slatko B."/>
            <person name="Wood N."/>
            <person name="Wu B."/>
            <person name="Teplitski M."/>
            <person name="Mougous J.D."/>
            <person name="Ward N."/>
            <person name="Eisen J.A."/>
            <person name="Badger J.H."/>
            <person name="Distel D.L."/>
        </authorList>
    </citation>
    <scope>NUCLEOTIDE SEQUENCE [LARGE SCALE GENOMIC DNA]</scope>
    <source>
        <strain evidence="4">ATCC 39867 / T7901</strain>
    </source>
</reference>
<dbReference type="Pfam" id="PF08450">
    <property type="entry name" value="SGL"/>
    <property type="match status" value="1"/>
</dbReference>
<dbReference type="PANTHER" id="PTHR47572:SF4">
    <property type="entry name" value="LACTONASE DRP35"/>
    <property type="match status" value="1"/>
</dbReference>
<gene>
    <name evidence="3" type="ordered locus">TERTU_0525</name>
</gene>
<dbReference type="InterPro" id="IPR013658">
    <property type="entry name" value="SGL"/>
</dbReference>
<keyword evidence="4" id="KW-1185">Reference proteome</keyword>
<feature type="domain" description="SMP-30/Gluconolactonase/LRE-like region" evidence="2">
    <location>
        <begin position="43"/>
        <end position="290"/>
    </location>
</feature>
<dbReference type="PROSITE" id="PS51257">
    <property type="entry name" value="PROKAR_LIPOPROTEIN"/>
    <property type="match status" value="1"/>
</dbReference>
<proteinExistence type="predicted"/>
<evidence type="ECO:0000256" key="1">
    <source>
        <dbReference type="ARBA" id="ARBA00022801"/>
    </source>
</evidence>
<sequence length="298" mass="33057">MLRSASLLLLTSLLLGCAPELRKGPSGANPFRVEQLNLPAFELAEGPTWDGEDLLFFTDIFASKLYKYNLRTGELATEQEATHAANGMAMDDTGKLWICTQELGRITLYDPKTATLRPLLRGFQGKRFNHPNDITLDDHGGAYFTDPAWDPVKHRHQPVNGIYYVGHDGEAHLLDANLDKPNGILLSKNGKFLYVVDMGTNAFLRYPVVQPGVVAEPEAFATLNTEGVSAAAPDGLEEDADGNIYVATENGIQVFTPTGQFLYRVALPQRPTNLEFIDRAQKEMIVTSANYLFRLRRE</sequence>
<dbReference type="KEGG" id="ttu:TERTU_0525"/>
<dbReference type="InterPro" id="IPR011042">
    <property type="entry name" value="6-blade_b-propeller_TolB-like"/>
</dbReference>
<dbReference type="GO" id="GO:0016787">
    <property type="term" value="F:hydrolase activity"/>
    <property type="evidence" value="ECO:0007669"/>
    <property type="project" value="UniProtKB-KW"/>
</dbReference>
<dbReference type="RefSeq" id="WP_015819451.1">
    <property type="nucleotide sequence ID" value="NC_012997.1"/>
</dbReference>
<dbReference type="SUPFAM" id="SSF63829">
    <property type="entry name" value="Calcium-dependent phosphotriesterase"/>
    <property type="match status" value="1"/>
</dbReference>
<accession>C5BN29</accession>
<dbReference type="OrthoDB" id="241638at2"/>